<evidence type="ECO:0000256" key="7">
    <source>
        <dbReference type="ARBA" id="ARBA00023136"/>
    </source>
</evidence>
<evidence type="ECO:0000256" key="6">
    <source>
        <dbReference type="ARBA" id="ARBA00022989"/>
    </source>
</evidence>
<keyword evidence="5 10" id="KW-0552">Olfaction</keyword>
<reference evidence="13" key="1">
    <citation type="submission" date="2025-08" db="UniProtKB">
        <authorList>
            <consortium name="RefSeq"/>
        </authorList>
    </citation>
    <scope>IDENTIFICATION</scope>
</reference>
<dbReference type="GeneID" id="103582939"/>
<evidence type="ECO:0000256" key="4">
    <source>
        <dbReference type="ARBA" id="ARBA00022692"/>
    </source>
</evidence>
<evidence type="ECO:0000313" key="13">
    <source>
        <dbReference type="RefSeq" id="XP_008562618.1"/>
    </source>
</evidence>
<sequence>MGGNQSWVTEFILVGFQLSADMEVLLFWIFSLLYVFSLLANGMILGLIFLDMRLHTPMYFFLTHLAVIDMSYASTNVPKMLANLVNQKRTISFVPCIMQTFLYLGFAATECLILVVMSYDRFVAICHPLQYTVVMSWRVCTVLVVISWTCGFILALVHAILLIRLPFCEPWEVNHLFCEILSVLKLACADTWISKVVLFAASLFVLVGPLCLMLVSYMHIIWAVLKIQSKQGRIKAFSTCSSHLCVVGLFFGIAMVVYMVPDSKEREELEKMLSLFHSLFNPMLNPLIYSLKNAQVKDAFHRALEKMRSMWGIDGILIG</sequence>
<keyword evidence="8 9" id="KW-0807">Transducer</keyword>
<feature type="transmembrane region" description="Helical" evidence="10">
    <location>
        <begin position="57"/>
        <end position="77"/>
    </location>
</feature>
<comment type="subcellular location">
    <subcellularLocation>
        <location evidence="1 10">Cell membrane</location>
        <topology evidence="1 10">Multi-pass membrane protein</topology>
    </subcellularLocation>
</comment>
<keyword evidence="12" id="KW-1185">Reference proteome</keyword>
<evidence type="ECO:0000259" key="11">
    <source>
        <dbReference type="PROSITE" id="PS50262"/>
    </source>
</evidence>
<evidence type="ECO:0000256" key="3">
    <source>
        <dbReference type="ARBA" id="ARBA00022606"/>
    </source>
</evidence>
<dbReference type="InterPro" id="IPR017452">
    <property type="entry name" value="GPCR_Rhodpsn_7TM"/>
</dbReference>
<keyword evidence="4 9" id="KW-0812">Transmembrane</keyword>
<proteinExistence type="inferred from homology"/>
<dbReference type="Pfam" id="PF13853">
    <property type="entry name" value="7tm_4"/>
    <property type="match status" value="1"/>
</dbReference>
<evidence type="ECO:0000256" key="10">
    <source>
        <dbReference type="RuleBase" id="RU363047"/>
    </source>
</evidence>
<keyword evidence="9" id="KW-0675">Receptor</keyword>
<organism evidence="12 13">
    <name type="scientific">Galeopterus variegatus</name>
    <name type="common">Malayan flying lemur</name>
    <name type="synonym">Cynocephalus variegatus</name>
    <dbReference type="NCBI Taxonomy" id="482537"/>
    <lineage>
        <taxon>Eukaryota</taxon>
        <taxon>Metazoa</taxon>
        <taxon>Chordata</taxon>
        <taxon>Craniata</taxon>
        <taxon>Vertebrata</taxon>
        <taxon>Euteleostomi</taxon>
        <taxon>Mammalia</taxon>
        <taxon>Eutheria</taxon>
        <taxon>Euarchontoglires</taxon>
        <taxon>Dermoptera</taxon>
        <taxon>Cynocephalidae</taxon>
        <taxon>Galeopterus</taxon>
    </lineage>
</organism>
<dbReference type="InterPro" id="IPR000725">
    <property type="entry name" value="Olfact_rcpt"/>
</dbReference>
<comment type="similarity">
    <text evidence="9">Belongs to the G-protein coupled receptor 1 family.</text>
</comment>
<dbReference type="SUPFAM" id="SSF81321">
    <property type="entry name" value="Family A G protein-coupled receptor-like"/>
    <property type="match status" value="1"/>
</dbReference>
<name>A0ABM0Q2M7_GALVR</name>
<evidence type="ECO:0000256" key="5">
    <source>
        <dbReference type="ARBA" id="ARBA00022725"/>
    </source>
</evidence>
<dbReference type="CDD" id="cd15420">
    <property type="entry name" value="7tmA_OR2A-like"/>
    <property type="match status" value="1"/>
</dbReference>
<dbReference type="Gene3D" id="1.20.1070.10">
    <property type="entry name" value="Rhodopsin 7-helix transmembrane proteins"/>
    <property type="match status" value="1"/>
</dbReference>
<dbReference type="PRINTS" id="PR00245">
    <property type="entry name" value="OLFACTORYR"/>
</dbReference>
<evidence type="ECO:0000256" key="2">
    <source>
        <dbReference type="ARBA" id="ARBA00022475"/>
    </source>
</evidence>
<dbReference type="PROSITE" id="PS00237">
    <property type="entry name" value="G_PROTEIN_RECEP_F1_1"/>
    <property type="match status" value="1"/>
</dbReference>
<keyword evidence="7 10" id="KW-0472">Membrane</keyword>
<evidence type="ECO:0000256" key="8">
    <source>
        <dbReference type="ARBA" id="ARBA00023224"/>
    </source>
</evidence>
<dbReference type="PROSITE" id="PS50262">
    <property type="entry name" value="G_PROTEIN_RECEP_F1_2"/>
    <property type="match status" value="1"/>
</dbReference>
<feature type="transmembrane region" description="Helical" evidence="10">
    <location>
        <begin position="97"/>
        <end position="119"/>
    </location>
</feature>
<evidence type="ECO:0000313" key="12">
    <source>
        <dbReference type="Proteomes" id="UP000694923"/>
    </source>
</evidence>
<dbReference type="RefSeq" id="XP_008562618.1">
    <property type="nucleotide sequence ID" value="XM_008564396.1"/>
</dbReference>
<evidence type="ECO:0000256" key="1">
    <source>
        <dbReference type="ARBA" id="ARBA00004651"/>
    </source>
</evidence>
<feature type="domain" description="G-protein coupled receptors family 1 profile" evidence="11">
    <location>
        <begin position="40"/>
        <end position="289"/>
    </location>
</feature>
<keyword evidence="6 10" id="KW-1133">Transmembrane helix</keyword>
<feature type="transmembrane region" description="Helical" evidence="10">
    <location>
        <begin position="139"/>
        <end position="163"/>
    </location>
</feature>
<dbReference type="Proteomes" id="UP000694923">
    <property type="component" value="Unplaced"/>
</dbReference>
<keyword evidence="9" id="KW-0297">G-protein coupled receptor</keyword>
<dbReference type="PANTHER" id="PTHR26453">
    <property type="entry name" value="OLFACTORY RECEPTOR"/>
    <property type="match status" value="1"/>
</dbReference>
<keyword evidence="2 10" id="KW-1003">Cell membrane</keyword>
<protein>
    <recommendedName>
        <fullName evidence="10">Olfactory receptor</fullName>
    </recommendedName>
</protein>
<accession>A0ABM0Q2M7</accession>
<feature type="transmembrane region" description="Helical" evidence="10">
    <location>
        <begin position="25"/>
        <end position="50"/>
    </location>
</feature>
<evidence type="ECO:0000256" key="9">
    <source>
        <dbReference type="RuleBase" id="RU000688"/>
    </source>
</evidence>
<feature type="transmembrane region" description="Helical" evidence="10">
    <location>
        <begin position="196"/>
        <end position="225"/>
    </location>
</feature>
<gene>
    <name evidence="13" type="primary">LOC103582939</name>
</gene>
<keyword evidence="3 10" id="KW-0716">Sensory transduction</keyword>
<feature type="transmembrane region" description="Helical" evidence="10">
    <location>
        <begin position="237"/>
        <end position="260"/>
    </location>
</feature>
<dbReference type="PRINTS" id="PR00237">
    <property type="entry name" value="GPCRRHODOPSN"/>
</dbReference>
<dbReference type="InterPro" id="IPR000276">
    <property type="entry name" value="GPCR_Rhodpsn"/>
</dbReference>